<dbReference type="InterPro" id="IPR036322">
    <property type="entry name" value="WD40_repeat_dom_sf"/>
</dbReference>
<dbReference type="EMBL" id="MU005570">
    <property type="protein sequence ID" value="KAF2691221.1"/>
    <property type="molecule type" value="Genomic_DNA"/>
</dbReference>
<accession>A0A6G1JLW6</accession>
<sequence length="524" mass="56559">MAGVGIQVKVLKSTSITAEDVVGRSATAKDGKSDDFRGGEVDEDRGDGLVPLGVRVSIGLAEESSQKAYETHADSSNPEDEDMSDAGTEVTGDDSGDSSSSDGSVESILEALKPQEEKHVSCIQEAQLSPDGKCIFTRDYERTFSVYAVGSDIFEGQMTRPLKPWARFVSADPIWSFAVDPRFDANDGGFTTVLISRRDQYISLHNALWDTSRDYSAEEDASTTEPVNISYKRASYRLVNPLTEKVDAPLSLAYSRDGTSFYAGHQDSISVFDIECPGYPKGKIRTIPSARSTLKGGGIGFKGHITSLALSPSSALSRTGVLAAGARTRFVGLYDPKRCEEITHIELPGKNQRTSMPCAGVEGYNGNGNCEVHWSPNGNYLYIAERDSDAILIYDARKFSLALGRCAGRAALTKQRMGFDVFSYGGMSDDHEIWAGGVDGKIRYWKNPHLREGAVEADEVIQASDGPVTSTLIHKSGSLAVAASGSYEYPGVDGDEMTRGKRRGGGHNPRYTEWGCLSILGLGN</sequence>
<keyword evidence="3" id="KW-1185">Reference proteome</keyword>
<evidence type="ECO:0000313" key="3">
    <source>
        <dbReference type="Proteomes" id="UP000799291"/>
    </source>
</evidence>
<dbReference type="PANTHER" id="PTHR13211">
    <property type="entry name" value="TELOMERASE CAJAL BODY PROTEIN 1"/>
    <property type="match status" value="1"/>
</dbReference>
<dbReference type="PANTHER" id="PTHR13211:SF0">
    <property type="entry name" value="TELOMERASE CAJAL BODY PROTEIN 1"/>
    <property type="match status" value="1"/>
</dbReference>
<dbReference type="Gene3D" id="2.130.10.10">
    <property type="entry name" value="YVTN repeat-like/Quinoprotein amine dehydrogenase"/>
    <property type="match status" value="1"/>
</dbReference>
<proteinExistence type="predicted"/>
<dbReference type="OrthoDB" id="239865at2759"/>
<evidence type="ECO:0008006" key="4">
    <source>
        <dbReference type="Google" id="ProtNLM"/>
    </source>
</evidence>
<feature type="compositionally biased region" description="Low complexity" evidence="1">
    <location>
        <begin position="97"/>
        <end position="106"/>
    </location>
</feature>
<protein>
    <recommendedName>
        <fullName evidence="4">WD40 repeat-like protein</fullName>
    </recommendedName>
</protein>
<evidence type="ECO:0000256" key="1">
    <source>
        <dbReference type="SAM" id="MobiDB-lite"/>
    </source>
</evidence>
<dbReference type="AlphaFoldDB" id="A0A6G1JLW6"/>
<gene>
    <name evidence="2" type="ORF">K458DRAFT_412525</name>
</gene>
<feature type="compositionally biased region" description="Basic and acidic residues" evidence="1">
    <location>
        <begin position="27"/>
        <end position="40"/>
    </location>
</feature>
<dbReference type="InterPro" id="IPR051150">
    <property type="entry name" value="SWT21/TCAB1_mRNA_Telomere"/>
</dbReference>
<feature type="region of interest" description="Disordered" evidence="1">
    <location>
        <begin position="21"/>
        <end position="106"/>
    </location>
</feature>
<evidence type="ECO:0000313" key="2">
    <source>
        <dbReference type="EMBL" id="KAF2691221.1"/>
    </source>
</evidence>
<dbReference type="Proteomes" id="UP000799291">
    <property type="component" value="Unassembled WGS sequence"/>
</dbReference>
<reference evidence="2" key="1">
    <citation type="journal article" date="2020" name="Stud. Mycol.">
        <title>101 Dothideomycetes genomes: a test case for predicting lifestyles and emergence of pathogens.</title>
        <authorList>
            <person name="Haridas S."/>
            <person name="Albert R."/>
            <person name="Binder M."/>
            <person name="Bloem J."/>
            <person name="Labutti K."/>
            <person name="Salamov A."/>
            <person name="Andreopoulos B."/>
            <person name="Baker S."/>
            <person name="Barry K."/>
            <person name="Bills G."/>
            <person name="Bluhm B."/>
            <person name="Cannon C."/>
            <person name="Castanera R."/>
            <person name="Culley D."/>
            <person name="Daum C."/>
            <person name="Ezra D."/>
            <person name="Gonzalez J."/>
            <person name="Henrissat B."/>
            <person name="Kuo A."/>
            <person name="Liang C."/>
            <person name="Lipzen A."/>
            <person name="Lutzoni F."/>
            <person name="Magnuson J."/>
            <person name="Mondo S."/>
            <person name="Nolan M."/>
            <person name="Ohm R."/>
            <person name="Pangilinan J."/>
            <person name="Park H.-J."/>
            <person name="Ramirez L."/>
            <person name="Alfaro M."/>
            <person name="Sun H."/>
            <person name="Tritt A."/>
            <person name="Yoshinaga Y."/>
            <person name="Zwiers L.-H."/>
            <person name="Turgeon B."/>
            <person name="Goodwin S."/>
            <person name="Spatafora J."/>
            <person name="Crous P."/>
            <person name="Grigoriev I."/>
        </authorList>
    </citation>
    <scope>NUCLEOTIDE SEQUENCE</scope>
    <source>
        <strain evidence="2">CBS 122367</strain>
    </source>
</reference>
<dbReference type="InterPro" id="IPR015943">
    <property type="entry name" value="WD40/YVTN_repeat-like_dom_sf"/>
</dbReference>
<organism evidence="2 3">
    <name type="scientific">Lentithecium fluviatile CBS 122367</name>
    <dbReference type="NCBI Taxonomy" id="1168545"/>
    <lineage>
        <taxon>Eukaryota</taxon>
        <taxon>Fungi</taxon>
        <taxon>Dikarya</taxon>
        <taxon>Ascomycota</taxon>
        <taxon>Pezizomycotina</taxon>
        <taxon>Dothideomycetes</taxon>
        <taxon>Pleosporomycetidae</taxon>
        <taxon>Pleosporales</taxon>
        <taxon>Massarineae</taxon>
        <taxon>Lentitheciaceae</taxon>
        <taxon>Lentithecium</taxon>
    </lineage>
</organism>
<dbReference type="SUPFAM" id="SSF50978">
    <property type="entry name" value="WD40 repeat-like"/>
    <property type="match status" value="1"/>
</dbReference>
<name>A0A6G1JLW6_9PLEO</name>